<keyword evidence="2" id="KW-0456">Lyase</keyword>
<dbReference type="EMBL" id="SGXC01000001">
    <property type="protein sequence ID" value="RZS84520.1"/>
    <property type="molecule type" value="Genomic_DNA"/>
</dbReference>
<evidence type="ECO:0000313" key="5">
    <source>
        <dbReference type="Proteomes" id="UP000292445"/>
    </source>
</evidence>
<sequence>MSTLHELELPLDEDKVRSLRVGDQVRLHGEVVLCAGMTTHERLTGLLDRGEAPPIDLNGAALLHLGSYSREADGRFEVLYLNPTTSTRFNGFMPRLIRELGLRVTGGKGGLDARSVEAMREAGCVYLSFLGGGCTLLSEAIREVVAVHWNDLVHHYRLVKLRVEGLGPATVGIDAQGNSLYGDLAEAAHDRLPAILARLGERRAEGV</sequence>
<accession>A0A4Q7NJ34</accession>
<evidence type="ECO:0000256" key="1">
    <source>
        <dbReference type="ARBA" id="ARBA00008876"/>
    </source>
</evidence>
<gene>
    <name evidence="4" type="ORF">EV675_0537</name>
</gene>
<organism evidence="4 5">
    <name type="scientific">Pigmentiphaga kullae</name>
    <dbReference type="NCBI Taxonomy" id="151784"/>
    <lineage>
        <taxon>Bacteria</taxon>
        <taxon>Pseudomonadati</taxon>
        <taxon>Pseudomonadota</taxon>
        <taxon>Betaproteobacteria</taxon>
        <taxon>Burkholderiales</taxon>
        <taxon>Alcaligenaceae</taxon>
        <taxon>Pigmentiphaga</taxon>
    </lineage>
</organism>
<proteinExistence type="inferred from homology"/>
<protein>
    <submittedName>
        <fullName evidence="4">Fumarate hydratase subunit beta</fullName>
    </submittedName>
</protein>
<dbReference type="SUPFAM" id="SSF117457">
    <property type="entry name" value="FumA C-terminal domain-like"/>
    <property type="match status" value="1"/>
</dbReference>
<comment type="similarity">
    <text evidence="1">Belongs to the class-I fumarase family.</text>
</comment>
<reference evidence="4 5" key="1">
    <citation type="submission" date="2019-02" db="EMBL/GenBank/DDBJ databases">
        <title>Genomic Encyclopedia of Type Strains, Phase IV (KMG-IV): sequencing the most valuable type-strain genomes for metagenomic binning, comparative biology and taxonomic classification.</title>
        <authorList>
            <person name="Goeker M."/>
        </authorList>
    </citation>
    <scope>NUCLEOTIDE SEQUENCE [LARGE SCALE GENOMIC DNA]</scope>
    <source>
        <strain evidence="4 5">K24</strain>
    </source>
</reference>
<feature type="domain" description="Fe-S hydro-lyase tartrate dehydratase beta-type catalytic" evidence="3">
    <location>
        <begin position="10"/>
        <end position="182"/>
    </location>
</feature>
<dbReference type="RefSeq" id="WP_207221906.1">
    <property type="nucleotide sequence ID" value="NZ_SGXC01000001.1"/>
</dbReference>
<name>A0A4Q7NJ34_9BURK</name>
<dbReference type="GO" id="GO:0016836">
    <property type="term" value="F:hydro-lyase activity"/>
    <property type="evidence" value="ECO:0007669"/>
    <property type="project" value="InterPro"/>
</dbReference>
<dbReference type="InterPro" id="IPR036660">
    <property type="entry name" value="Fe-S_hydroAse_TtdB_cat_sf"/>
</dbReference>
<comment type="caution">
    <text evidence="4">The sequence shown here is derived from an EMBL/GenBank/DDBJ whole genome shotgun (WGS) entry which is preliminary data.</text>
</comment>
<dbReference type="InterPro" id="IPR004647">
    <property type="entry name" value="Fe-S_hydro-lyase_TtdB-typ_cat"/>
</dbReference>
<evidence type="ECO:0000313" key="4">
    <source>
        <dbReference type="EMBL" id="RZS84520.1"/>
    </source>
</evidence>
<dbReference type="AlphaFoldDB" id="A0A4Q7NJ34"/>
<dbReference type="Gene3D" id="3.20.130.10">
    <property type="entry name" value="Fe-S hydro-lyase, tartrate dehydratase beta-type, catalytic domain"/>
    <property type="match status" value="1"/>
</dbReference>
<dbReference type="PANTHER" id="PTHR43351:SF2">
    <property type="entry name" value="L(+)-TARTRATE DEHYDRATASE SUBUNIT BETA-RELATED"/>
    <property type="match status" value="1"/>
</dbReference>
<evidence type="ECO:0000259" key="3">
    <source>
        <dbReference type="Pfam" id="PF05683"/>
    </source>
</evidence>
<dbReference type="Proteomes" id="UP000292445">
    <property type="component" value="Unassembled WGS sequence"/>
</dbReference>
<dbReference type="PANTHER" id="PTHR43351">
    <property type="entry name" value="L(+)-TARTRATE DEHYDRATASE SUBUNIT BETA"/>
    <property type="match status" value="1"/>
</dbReference>
<dbReference type="Pfam" id="PF05683">
    <property type="entry name" value="Fumerase_C"/>
    <property type="match status" value="1"/>
</dbReference>
<keyword evidence="5" id="KW-1185">Reference proteome</keyword>
<evidence type="ECO:0000256" key="2">
    <source>
        <dbReference type="ARBA" id="ARBA00023239"/>
    </source>
</evidence>